<name>A0A7X6JC57_9HYPH</name>
<sequence>MSGRELTRQVAINTLHVQEVTTRISELRRLGLDIKSEWKRDFGGTRYKSYHVEMSK</sequence>
<dbReference type="Pfam" id="PF14090">
    <property type="entry name" value="HTH_39"/>
    <property type="match status" value="1"/>
</dbReference>
<protein>
    <recommendedName>
        <fullName evidence="1">Winged helix-turn-helix domain-containing protein</fullName>
    </recommendedName>
</protein>
<reference evidence="2 3" key="1">
    <citation type="submission" date="2020-04" db="EMBL/GenBank/DDBJ databases">
        <title>Whole genome sequencing of clinical and environmental type strains of Ochrobactrum.</title>
        <authorList>
            <person name="Dharne M."/>
        </authorList>
    </citation>
    <scope>NUCLEOTIDE SEQUENCE [LARGE SCALE GENOMIC DNA]</scope>
    <source>
        <strain evidence="2 3">DSM 13340</strain>
    </source>
</reference>
<proteinExistence type="predicted"/>
<evidence type="ECO:0000313" key="3">
    <source>
        <dbReference type="Proteomes" id="UP000558475"/>
    </source>
</evidence>
<feature type="domain" description="Winged helix-turn-helix" evidence="1">
    <location>
        <begin position="3"/>
        <end position="46"/>
    </location>
</feature>
<comment type="caution">
    <text evidence="2">The sequence shown here is derived from an EMBL/GenBank/DDBJ whole genome shotgun (WGS) entry which is preliminary data.</text>
</comment>
<dbReference type="Proteomes" id="UP000558475">
    <property type="component" value="Unassembled WGS sequence"/>
</dbReference>
<accession>A0A7X6JC57</accession>
<evidence type="ECO:0000259" key="1">
    <source>
        <dbReference type="Pfam" id="PF14090"/>
    </source>
</evidence>
<gene>
    <name evidence="2" type="ORF">HGG76_02425</name>
</gene>
<evidence type="ECO:0000313" key="2">
    <source>
        <dbReference type="EMBL" id="NKW09120.1"/>
    </source>
</evidence>
<organism evidence="2 3">
    <name type="scientific">Brucella tritici</name>
    <dbReference type="NCBI Taxonomy" id="94626"/>
    <lineage>
        <taxon>Bacteria</taxon>
        <taxon>Pseudomonadati</taxon>
        <taxon>Pseudomonadota</taxon>
        <taxon>Alphaproteobacteria</taxon>
        <taxon>Hyphomicrobiales</taxon>
        <taxon>Brucellaceae</taxon>
        <taxon>Brucella/Ochrobactrum group</taxon>
        <taxon>Brucella</taxon>
    </lineage>
</organism>
<dbReference type="EMBL" id="JAAXZB010000001">
    <property type="protein sequence ID" value="NKW09120.1"/>
    <property type="molecule type" value="Genomic_DNA"/>
</dbReference>
<dbReference type="InterPro" id="IPR055245">
    <property type="entry name" value="HTH_proteobacteria"/>
</dbReference>
<dbReference type="AlphaFoldDB" id="A0A7X6JC57"/>